<dbReference type="GeneID" id="110012043"/>
<reference evidence="4" key="1">
    <citation type="submission" date="2025-08" db="UniProtKB">
        <authorList>
            <consortium name="RefSeq"/>
        </authorList>
    </citation>
    <scope>IDENTIFICATION</scope>
</reference>
<dbReference type="Pfam" id="PF13456">
    <property type="entry name" value="RVT_3"/>
    <property type="match status" value="1"/>
</dbReference>
<dbReference type="KEGG" id="sind:110012043"/>
<dbReference type="InterPro" id="IPR043502">
    <property type="entry name" value="DNA/RNA_pol_sf"/>
</dbReference>
<dbReference type="GO" id="GO:0004523">
    <property type="term" value="F:RNA-DNA hybrid ribonuclease activity"/>
    <property type="evidence" value="ECO:0007669"/>
    <property type="project" value="InterPro"/>
</dbReference>
<dbReference type="RefSeq" id="XP_020549796.1">
    <property type="nucleotide sequence ID" value="XM_020694137.1"/>
</dbReference>
<feature type="domain" description="Reverse transcriptase" evidence="1">
    <location>
        <begin position="34"/>
        <end position="313"/>
    </location>
</feature>
<dbReference type="SUPFAM" id="SSF56672">
    <property type="entry name" value="DNA/RNA polymerases"/>
    <property type="match status" value="1"/>
</dbReference>
<evidence type="ECO:0000313" key="3">
    <source>
        <dbReference type="Proteomes" id="UP000504604"/>
    </source>
</evidence>
<dbReference type="SUPFAM" id="SSF53098">
    <property type="entry name" value="Ribonuclease H-like"/>
    <property type="match status" value="1"/>
</dbReference>
<organism evidence="3 4">
    <name type="scientific">Sesamum indicum</name>
    <name type="common">Oriental sesame</name>
    <name type="synonym">Sesamum orientale</name>
    <dbReference type="NCBI Taxonomy" id="4182"/>
    <lineage>
        <taxon>Eukaryota</taxon>
        <taxon>Viridiplantae</taxon>
        <taxon>Streptophyta</taxon>
        <taxon>Embryophyta</taxon>
        <taxon>Tracheophyta</taxon>
        <taxon>Spermatophyta</taxon>
        <taxon>Magnoliopsida</taxon>
        <taxon>eudicotyledons</taxon>
        <taxon>Gunneridae</taxon>
        <taxon>Pentapetalae</taxon>
        <taxon>asterids</taxon>
        <taxon>lamiids</taxon>
        <taxon>Lamiales</taxon>
        <taxon>Pedaliaceae</taxon>
        <taxon>Sesamum</taxon>
    </lineage>
</organism>
<dbReference type="Gene3D" id="3.30.420.10">
    <property type="entry name" value="Ribonuclease H-like superfamily/Ribonuclease H"/>
    <property type="match status" value="1"/>
</dbReference>
<dbReference type="InterPro" id="IPR002156">
    <property type="entry name" value="RNaseH_domain"/>
</dbReference>
<dbReference type="PANTHER" id="PTHR33116:SF80">
    <property type="entry name" value="REVERSE TRANSCRIPTASE ZINC-BINDING DOMAIN-CONTAINING PROTEIN"/>
    <property type="match status" value="1"/>
</dbReference>
<proteinExistence type="predicted"/>
<dbReference type="OrthoDB" id="913642at2759"/>
<dbReference type="PROSITE" id="PS50879">
    <property type="entry name" value="RNASE_H_1"/>
    <property type="match status" value="1"/>
</dbReference>
<evidence type="ECO:0000259" key="2">
    <source>
        <dbReference type="PROSITE" id="PS50879"/>
    </source>
</evidence>
<dbReference type="Proteomes" id="UP000504604">
    <property type="component" value="Linkage group LG5"/>
</dbReference>
<dbReference type="InterPro" id="IPR000477">
    <property type="entry name" value="RT_dom"/>
</dbReference>
<dbReference type="InterPro" id="IPR012337">
    <property type="entry name" value="RNaseH-like_sf"/>
</dbReference>
<accession>A0A8M8V131</accession>
<dbReference type="Pfam" id="PF00078">
    <property type="entry name" value="RVT_1"/>
    <property type="match status" value="1"/>
</dbReference>
<sequence>MCPHSTAGPDGFSAHFFQCCWEIIGQDLYGAVLDFLSGSTPPKNFTTTTIVLIPKIEAPSTWKDFRPISLCNVTGKILSKVINNQMAKLLPKIISPSQSDFVQGRMISDNILLAQELSHCLGKNGSLSNTIFKLDMEKAYDRVNWTFLYHMLVRVGFPTHWINMIKKLIENCWFSILINGEGVGFFKSTRGLRQGDPLSPTLFVIAAECLSRGLDWLFQQQPRMNFFARSSKNISHLAFADDIIIFSKGTRKDLKTLIEFLRHYELISGQRINKEKSSFTVDKKTSNMRIRCIQQVTGFRLKYLPITYLGAPLFKGNKKGALFDELIQKIRNKITGWEKALLSHGGRLQLIKSVLSAMPTYLLQVLKPKYVMERIERLFNKFLWGNTGSHPVPAKLSYIASPNWKRMCRHRKEADKQIFWSLGKGHISFWFDNWIGEKPLFEILPYFEWNTTPVNNYWENNSWNIAKLREVLTADMVHQICQIPFDVDTSDTPLWKLSGDGIFSMKATWNSLRQTRATQQLVKEIWSPFVTPTMSVFMWRLINDKLPVDEKLQKKGIQLASKCSCYNHVESLQHVFIEGNGIRCVWEHFAKKFNMHLPNTDNIVLLLNYWRISALGQNHIRMIVPMLILWFGWLERNDVKHRNKNFNSERIKWKVHQHIVTTFKSKTTKRINWKGDRFVAKSMGLELGSQYKPKIKIVKWTKPELGWIKINTDGASKGNPGRAGAGGIARDEEGAVILAFYEVLGETNNTFAEVFALFKALQLCQTENIPRIWIEVDANCILHLVQQSEKAHWPLKHMLTHIRLMLKKVEYKITHIYREGNKAADYLANLACSTNSSKLLRGEEIQGQLCSAAAARLHFAATVRCSAAAFMVMQIAVSVLLLPQVCSCFFAAAAANAFLQLQLASLLLLLCSCHSAACFNGAAAATTSKRRYSDEDSSQFREFPKPLLSFCQNHGTVTAAAFHCNDLAFTAAMPLVVVAAASNFRGHLCEDDPSHFRNPIMASSFFCLWESQTQPGRGFSASYCFCFCCKPKKAATAAAAAVQPQLLSCPQADHGCKSTTEGYGYLGQNHGTVTAAAFRCNDLAFTAAMPLVVVAAASNFRGHLCKDDSPHFRNSW</sequence>
<name>A0A8M8V131_SESIN</name>
<dbReference type="CDD" id="cd01650">
    <property type="entry name" value="RT_nLTR_like"/>
    <property type="match status" value="1"/>
</dbReference>
<dbReference type="AlphaFoldDB" id="A0A8M8V131"/>
<gene>
    <name evidence="4" type="primary">LOC110012043</name>
</gene>
<dbReference type="InterPro" id="IPR036397">
    <property type="entry name" value="RNaseH_sf"/>
</dbReference>
<keyword evidence="3" id="KW-1185">Reference proteome</keyword>
<dbReference type="CDD" id="cd06222">
    <property type="entry name" value="RNase_H_like"/>
    <property type="match status" value="1"/>
</dbReference>
<dbReference type="PROSITE" id="PS50878">
    <property type="entry name" value="RT_POL"/>
    <property type="match status" value="1"/>
</dbReference>
<dbReference type="InterPro" id="IPR044730">
    <property type="entry name" value="RNase_H-like_dom_plant"/>
</dbReference>
<dbReference type="PANTHER" id="PTHR33116">
    <property type="entry name" value="REVERSE TRANSCRIPTASE ZINC-BINDING DOMAIN-CONTAINING PROTEIN-RELATED-RELATED"/>
    <property type="match status" value="1"/>
</dbReference>
<evidence type="ECO:0000259" key="1">
    <source>
        <dbReference type="PROSITE" id="PS50878"/>
    </source>
</evidence>
<dbReference type="InterPro" id="IPR026960">
    <property type="entry name" value="RVT-Znf"/>
</dbReference>
<dbReference type="Pfam" id="PF13966">
    <property type="entry name" value="zf-RVT"/>
    <property type="match status" value="1"/>
</dbReference>
<evidence type="ECO:0000313" key="4">
    <source>
        <dbReference type="RefSeq" id="XP_020549796.1"/>
    </source>
</evidence>
<protein>
    <submittedName>
        <fullName evidence="4">Uncharacterized protein LOC110012043</fullName>
    </submittedName>
</protein>
<feature type="domain" description="RNase H type-1" evidence="2">
    <location>
        <begin position="704"/>
        <end position="833"/>
    </location>
</feature>
<dbReference type="GO" id="GO:0003676">
    <property type="term" value="F:nucleic acid binding"/>
    <property type="evidence" value="ECO:0007669"/>
    <property type="project" value="InterPro"/>
</dbReference>